<dbReference type="Gene3D" id="3.30.390.30">
    <property type="match status" value="1"/>
</dbReference>
<evidence type="ECO:0000259" key="9">
    <source>
        <dbReference type="Pfam" id="PF02852"/>
    </source>
</evidence>
<feature type="domain" description="FAD/NAD(P)-binding" evidence="10">
    <location>
        <begin position="7"/>
        <end position="327"/>
    </location>
</feature>
<evidence type="ECO:0000256" key="6">
    <source>
        <dbReference type="ARBA" id="ARBA00023002"/>
    </source>
</evidence>
<keyword evidence="8" id="KW-0676">Redox-active center</keyword>
<dbReference type="InterPro" id="IPR001100">
    <property type="entry name" value="Pyr_nuc-diS_OxRdtase"/>
</dbReference>
<evidence type="ECO:0000256" key="8">
    <source>
        <dbReference type="ARBA" id="ARBA00023284"/>
    </source>
</evidence>
<dbReference type="PIRSF" id="PIRSF000350">
    <property type="entry name" value="Mercury_reductase_MerA"/>
    <property type="match status" value="1"/>
</dbReference>
<sequence>MANPKPYHVAIIGLGSAGLTAARTAAELGLSVIAVERARAGGDCLWSGCVPSKTLIASGRVAAVARDAERFGISTGEVTVDRGKVWSRIRQVREEIALADDNLDRYRELGVDIREGPAKLVGTRGIEVGGEFIPARRMVIATGSRPRLPLVEGLAAADPLTTDTLWDLPAPPEDLIILGAGPSGVEIAQAMARIGTRVRLLHRNERILPNEDPILAELLEERLTADGVEIIANATPTEAAQVESGTRRLTVEIGLQPDGDAGEERSFEAPHLLVCCGRSPNFESLGIEGAGIDHGDDGILADDRSRTSAKQVYAVGDVAGRGHTHTAGYDAAQAIRDIALPGAGRRAAGVPWATFTDPELGHAGFTFAEALEKFPRKRVQRYERDLTGSDRSRTDGDPPGRAVVITVGGRVAGVHLLAPGAGEAIGGFQREVINRTKLVDLAGRIEAYPTRAIEVQQIAGDGAIDFARRLRAWIPKRPGTR</sequence>
<keyword evidence="7" id="KW-1015">Disulfide bond</keyword>
<proteinExistence type="inferred from homology"/>
<evidence type="ECO:0000256" key="2">
    <source>
        <dbReference type="ARBA" id="ARBA00007532"/>
    </source>
</evidence>
<dbReference type="Pfam" id="PF02852">
    <property type="entry name" value="Pyr_redox_dim"/>
    <property type="match status" value="1"/>
</dbReference>
<dbReference type="GO" id="GO:0050660">
    <property type="term" value="F:flavin adenine dinucleotide binding"/>
    <property type="evidence" value="ECO:0007669"/>
    <property type="project" value="TreeGrafter"/>
</dbReference>
<dbReference type="PROSITE" id="PS00076">
    <property type="entry name" value="PYRIDINE_REDOX_1"/>
    <property type="match status" value="1"/>
</dbReference>
<dbReference type="GO" id="GO:0016668">
    <property type="term" value="F:oxidoreductase activity, acting on a sulfur group of donors, NAD(P) as acceptor"/>
    <property type="evidence" value="ECO:0007669"/>
    <property type="project" value="InterPro"/>
</dbReference>
<evidence type="ECO:0000256" key="4">
    <source>
        <dbReference type="ARBA" id="ARBA00022827"/>
    </source>
</evidence>
<dbReference type="EMBL" id="CAFBLU010000039">
    <property type="protein sequence ID" value="CAB4881747.1"/>
    <property type="molecule type" value="Genomic_DNA"/>
</dbReference>
<dbReference type="PRINTS" id="PR00368">
    <property type="entry name" value="FADPNR"/>
</dbReference>
<dbReference type="PANTHER" id="PTHR43014">
    <property type="entry name" value="MERCURIC REDUCTASE"/>
    <property type="match status" value="1"/>
</dbReference>
<evidence type="ECO:0000313" key="11">
    <source>
        <dbReference type="EMBL" id="CAB4881747.1"/>
    </source>
</evidence>
<keyword evidence="6" id="KW-0560">Oxidoreductase</keyword>
<dbReference type="SUPFAM" id="SSF51905">
    <property type="entry name" value="FAD/NAD(P)-binding domain"/>
    <property type="match status" value="1"/>
</dbReference>
<dbReference type="GO" id="GO:0003955">
    <property type="term" value="F:NAD(P)H dehydrogenase (quinone) activity"/>
    <property type="evidence" value="ECO:0007669"/>
    <property type="project" value="TreeGrafter"/>
</dbReference>
<dbReference type="InterPro" id="IPR012999">
    <property type="entry name" value="Pyr_OxRdtase_I_AS"/>
</dbReference>
<dbReference type="InterPro" id="IPR023753">
    <property type="entry name" value="FAD/NAD-binding_dom"/>
</dbReference>
<keyword evidence="4" id="KW-0274">FAD</keyword>
<evidence type="ECO:0000259" key="10">
    <source>
        <dbReference type="Pfam" id="PF07992"/>
    </source>
</evidence>
<feature type="domain" description="Pyridine nucleotide-disulphide oxidoreductase dimerisation" evidence="9">
    <location>
        <begin position="350"/>
        <end position="455"/>
    </location>
</feature>
<dbReference type="InterPro" id="IPR016156">
    <property type="entry name" value="FAD/NAD-linked_Rdtase_dimer_sf"/>
</dbReference>
<comment type="cofactor">
    <cofactor evidence="1">
        <name>FAD</name>
        <dbReference type="ChEBI" id="CHEBI:57692"/>
    </cofactor>
</comment>
<keyword evidence="3" id="KW-0285">Flavoprotein</keyword>
<dbReference type="Gene3D" id="3.50.50.60">
    <property type="entry name" value="FAD/NAD(P)-binding domain"/>
    <property type="match status" value="2"/>
</dbReference>
<name>A0A6J7EEM9_9ZZZZ</name>
<protein>
    <submittedName>
        <fullName evidence="11">Unannotated protein</fullName>
    </submittedName>
</protein>
<dbReference type="SUPFAM" id="SSF55424">
    <property type="entry name" value="FAD/NAD-linked reductases, dimerisation (C-terminal) domain"/>
    <property type="match status" value="1"/>
</dbReference>
<reference evidence="11" key="1">
    <citation type="submission" date="2020-05" db="EMBL/GenBank/DDBJ databases">
        <authorList>
            <person name="Chiriac C."/>
            <person name="Salcher M."/>
            <person name="Ghai R."/>
            <person name="Kavagutti S V."/>
        </authorList>
    </citation>
    <scope>NUCLEOTIDE SEQUENCE</scope>
</reference>
<dbReference type="PANTHER" id="PTHR43014:SF2">
    <property type="entry name" value="MERCURIC REDUCTASE"/>
    <property type="match status" value="1"/>
</dbReference>
<dbReference type="AlphaFoldDB" id="A0A6J7EEM9"/>
<comment type="similarity">
    <text evidence="2">Belongs to the class-I pyridine nucleotide-disulfide oxidoreductase family.</text>
</comment>
<evidence type="ECO:0000256" key="5">
    <source>
        <dbReference type="ARBA" id="ARBA00022857"/>
    </source>
</evidence>
<dbReference type="InterPro" id="IPR004099">
    <property type="entry name" value="Pyr_nucl-diS_OxRdtase_dimer"/>
</dbReference>
<dbReference type="Pfam" id="PF07992">
    <property type="entry name" value="Pyr_redox_2"/>
    <property type="match status" value="1"/>
</dbReference>
<dbReference type="PRINTS" id="PR00411">
    <property type="entry name" value="PNDRDTASEI"/>
</dbReference>
<evidence type="ECO:0000256" key="1">
    <source>
        <dbReference type="ARBA" id="ARBA00001974"/>
    </source>
</evidence>
<evidence type="ECO:0000256" key="3">
    <source>
        <dbReference type="ARBA" id="ARBA00022630"/>
    </source>
</evidence>
<accession>A0A6J7EEM9</accession>
<organism evidence="11">
    <name type="scientific">freshwater metagenome</name>
    <dbReference type="NCBI Taxonomy" id="449393"/>
    <lineage>
        <taxon>unclassified sequences</taxon>
        <taxon>metagenomes</taxon>
        <taxon>ecological metagenomes</taxon>
    </lineage>
</organism>
<dbReference type="InterPro" id="IPR036188">
    <property type="entry name" value="FAD/NAD-bd_sf"/>
</dbReference>
<evidence type="ECO:0000256" key="7">
    <source>
        <dbReference type="ARBA" id="ARBA00023157"/>
    </source>
</evidence>
<gene>
    <name evidence="11" type="ORF">UFOPK3444_01497</name>
</gene>
<keyword evidence="5" id="KW-0521">NADP</keyword>